<dbReference type="KEGG" id="lrs:PX52LOC_01159"/>
<organism evidence="2 3">
    <name type="scientific">Limnoglobus roseus</name>
    <dbReference type="NCBI Taxonomy" id="2598579"/>
    <lineage>
        <taxon>Bacteria</taxon>
        <taxon>Pseudomonadati</taxon>
        <taxon>Planctomycetota</taxon>
        <taxon>Planctomycetia</taxon>
        <taxon>Gemmatales</taxon>
        <taxon>Gemmataceae</taxon>
        <taxon>Limnoglobus</taxon>
    </lineage>
</organism>
<dbReference type="InterPro" id="IPR051200">
    <property type="entry name" value="Host-pathogen_enzymatic-act"/>
</dbReference>
<reference evidence="3" key="1">
    <citation type="submission" date="2019-08" db="EMBL/GenBank/DDBJ databases">
        <title>Limnoglobus roseus gen. nov., sp. nov., a novel freshwater planctomycete with a giant genome from the family Gemmataceae.</title>
        <authorList>
            <person name="Kulichevskaya I.S."/>
            <person name="Naumoff D.G."/>
            <person name="Miroshnikov K."/>
            <person name="Ivanova A."/>
            <person name="Philippov D.A."/>
            <person name="Hakobyan A."/>
            <person name="Rijpstra I.C."/>
            <person name="Sinninghe Damste J.S."/>
            <person name="Liesack W."/>
            <person name="Dedysh S.N."/>
        </authorList>
    </citation>
    <scope>NUCLEOTIDE SEQUENCE [LARGE SCALE GENOMIC DNA]</scope>
    <source>
        <strain evidence="3">PX52</strain>
    </source>
</reference>
<dbReference type="SUPFAM" id="SSF50998">
    <property type="entry name" value="Quinoprotein alcohol dehydrogenase-like"/>
    <property type="match status" value="2"/>
</dbReference>
<protein>
    <submittedName>
        <fullName evidence="2">WD40 repeat domain-containing protein</fullName>
    </submittedName>
</protein>
<evidence type="ECO:0000313" key="3">
    <source>
        <dbReference type="Proteomes" id="UP000324974"/>
    </source>
</evidence>
<dbReference type="InterPro" id="IPR015943">
    <property type="entry name" value="WD40/YVTN_repeat-like_dom_sf"/>
</dbReference>
<dbReference type="InterPro" id="IPR011047">
    <property type="entry name" value="Quinoprotein_ADH-like_sf"/>
</dbReference>
<dbReference type="RefSeq" id="WP_168218827.1">
    <property type="nucleotide sequence ID" value="NZ_CP042425.1"/>
</dbReference>
<gene>
    <name evidence="2" type="ORF">PX52LOC_01159</name>
</gene>
<feature type="chain" id="PRO_5022752832" evidence="1">
    <location>
        <begin position="17"/>
        <end position="915"/>
    </location>
</feature>
<keyword evidence="1" id="KW-0732">Signal</keyword>
<proteinExistence type="predicted"/>
<feature type="signal peptide" evidence="1">
    <location>
        <begin position="1"/>
        <end position="16"/>
    </location>
</feature>
<accession>A0A5C1A7S9</accession>
<dbReference type="AlphaFoldDB" id="A0A5C1A7S9"/>
<dbReference type="PANTHER" id="PTHR47197">
    <property type="entry name" value="PROTEIN NIRF"/>
    <property type="match status" value="1"/>
</dbReference>
<keyword evidence="3" id="KW-1185">Reference proteome</keyword>
<dbReference type="Proteomes" id="UP000324974">
    <property type="component" value="Chromosome"/>
</dbReference>
<dbReference type="PANTHER" id="PTHR47197:SF3">
    <property type="entry name" value="DIHYDRO-HEME D1 DEHYDROGENASE"/>
    <property type="match status" value="1"/>
</dbReference>
<dbReference type="Gene3D" id="2.130.10.10">
    <property type="entry name" value="YVTN repeat-like/Quinoprotein amine dehydrogenase"/>
    <property type="match status" value="2"/>
</dbReference>
<name>A0A5C1A7S9_9BACT</name>
<evidence type="ECO:0000313" key="2">
    <source>
        <dbReference type="EMBL" id="QEL14287.1"/>
    </source>
</evidence>
<dbReference type="EMBL" id="CP042425">
    <property type="protein sequence ID" value="QEL14287.1"/>
    <property type="molecule type" value="Genomic_DNA"/>
</dbReference>
<evidence type="ECO:0000256" key="1">
    <source>
        <dbReference type="SAM" id="SignalP"/>
    </source>
</evidence>
<sequence>MRAVTWMLLLTASATAAEPVEDWKSILDAPKDKADWTVTPKLNVTTPPHFFDGGIAFADHGGPFVVAGRNGGRTGGAKADEYRIVVDLRTGKTVGAVRDQFDTLGRGAPTALSNDGKLFAAAIGGRPGQKSGKVGLFDTAIGKLQGEMAVAGETDSLQFGGNRLLVATKTEVDVFDVATRKSIFNVEHKRSPWGAGRTVLTPTGKFLLDAPESGIRVYDVESTKLLFKMESPREEKDKNTNVEGMAVSPDGKKLAIMAEAWNKRRLTIYDTATGKILHDSPVTIKNVFNGNRVGWSADGKGILLNGEATADPETGKVVFEFPGNTHAVKLALTLGNGVVWENVNNERRLLVVGLDAEKTAAAKTAVASGGTAADAMLPPLTKATLDLSKATAPQLVGVTWHGQPDPAPPTNAGGRPIPLDFSQNNMRAYFVTAGPKPVTVFEFMPNGPDPAKTRQVKRADLLTGRTSATLELPPTLQIEDVTADGSVLMAYDYVTNRRLDFFPLDGGGKPYGFKPYEGQPEAERKLVLNRFLANDRIVTVSEKGVIAVWSLPDLRPQVVASLPGGKAWTLSPNKKYLAAIQNGAVRMIDLATGTIAGDLLPSFVAQQSPLNSFVMFRPDGREVLAGFQNAHGPVLTRWDTTTGRIRHEAPFAGNLGSTPKPGYLGDNYVGFDFGWVYDLERQAFVWNFVGGNYAWFRPDDRVWYAVGGPGQGSTLVAAKFPTDDIDLTIAEIADGPGSVLKPGTRVGLTLDVEGGMAQAYRPKIADAVRAGWKSRELELVTKDAEVEVGIRVTERDTGEKLNFRNFGGFGGDSVNVLELTTELTISANGEVLWSPDGAKHKTSSGFGVLRLPQGENDVGAYLHKQMWNGVVAWGQSNALPRFLAKTSAGVKALPQTSQMTAEGIVTSNAVPRRRK</sequence>